<gene>
    <name evidence="2" type="ORF">HYN56_18965</name>
</gene>
<dbReference type="Proteomes" id="UP000245250">
    <property type="component" value="Chromosome"/>
</dbReference>
<accession>A0A2S1YQ03</accession>
<evidence type="ECO:0008006" key="4">
    <source>
        <dbReference type="Google" id="ProtNLM"/>
    </source>
</evidence>
<evidence type="ECO:0000256" key="1">
    <source>
        <dbReference type="SAM" id="SignalP"/>
    </source>
</evidence>
<proteinExistence type="predicted"/>
<sequence length="218" mass="25494">MKKLITLFFCSLLFLSCNQISKSIDETFKTNDSPMSKTDEKSDDIEKTQTNAQQKELSKNSEHHFLSDIDGLKKAEEELRKLPQYNGKEIFIYSLLYFYDNGRINIKLQHPENPKYIDSYEYKDNRWSEPKPIQLSIRDNIQDQLISLNKIDFANAAKVSAVLNKKSEHIEGAKPPESVYISIRKNQIYWYPTTINGSRERYSIQFNDDGTLKSFEQD</sequence>
<organism evidence="2 3">
    <name type="scientific">Flavobacterium crocinum</name>
    <dbReference type="NCBI Taxonomy" id="2183896"/>
    <lineage>
        <taxon>Bacteria</taxon>
        <taxon>Pseudomonadati</taxon>
        <taxon>Bacteroidota</taxon>
        <taxon>Flavobacteriia</taxon>
        <taxon>Flavobacteriales</taxon>
        <taxon>Flavobacteriaceae</taxon>
        <taxon>Flavobacterium</taxon>
    </lineage>
</organism>
<keyword evidence="1" id="KW-0732">Signal</keyword>
<dbReference type="RefSeq" id="WP_109193611.1">
    <property type="nucleotide sequence ID" value="NZ_CP029255.1"/>
</dbReference>
<name>A0A2S1YQ03_9FLAO</name>
<dbReference type="KEGG" id="fcr:HYN56_18965"/>
<dbReference type="EMBL" id="CP029255">
    <property type="protein sequence ID" value="AWK06194.1"/>
    <property type="molecule type" value="Genomic_DNA"/>
</dbReference>
<evidence type="ECO:0000313" key="2">
    <source>
        <dbReference type="EMBL" id="AWK06194.1"/>
    </source>
</evidence>
<feature type="signal peptide" evidence="1">
    <location>
        <begin position="1"/>
        <end position="21"/>
    </location>
</feature>
<keyword evidence="3" id="KW-1185">Reference proteome</keyword>
<dbReference type="AlphaFoldDB" id="A0A2S1YQ03"/>
<protein>
    <recommendedName>
        <fullName evidence="4">Beta-lactamase-inhibitor-like PepSY-like domain-containing protein</fullName>
    </recommendedName>
</protein>
<feature type="chain" id="PRO_5015603282" description="Beta-lactamase-inhibitor-like PepSY-like domain-containing protein" evidence="1">
    <location>
        <begin position="22"/>
        <end position="218"/>
    </location>
</feature>
<reference evidence="2 3" key="1">
    <citation type="submission" date="2018-05" db="EMBL/GenBank/DDBJ databases">
        <title>Genome sequencing of Flavobacterium sp. HYN0056.</title>
        <authorList>
            <person name="Yi H."/>
            <person name="Baek C."/>
        </authorList>
    </citation>
    <scope>NUCLEOTIDE SEQUENCE [LARGE SCALE GENOMIC DNA]</scope>
    <source>
        <strain evidence="2 3">HYN0056</strain>
    </source>
</reference>
<evidence type="ECO:0000313" key="3">
    <source>
        <dbReference type="Proteomes" id="UP000245250"/>
    </source>
</evidence>
<dbReference type="PROSITE" id="PS51257">
    <property type="entry name" value="PROKAR_LIPOPROTEIN"/>
    <property type="match status" value="1"/>
</dbReference>
<dbReference type="OrthoDB" id="660752at2"/>